<dbReference type="HOGENOM" id="CLU_660242_0_0_5"/>
<dbReference type="SMART" id="SM00387">
    <property type="entry name" value="HATPase_c"/>
    <property type="match status" value="1"/>
</dbReference>
<keyword evidence="4" id="KW-0808">Transferase</keyword>
<evidence type="ECO:0000256" key="1">
    <source>
        <dbReference type="ARBA" id="ARBA00000085"/>
    </source>
</evidence>
<name>A0A017HTE4_9RHOB</name>
<dbReference type="InterPro" id="IPR036890">
    <property type="entry name" value="HATPase_C_sf"/>
</dbReference>
<evidence type="ECO:0000256" key="7">
    <source>
        <dbReference type="ARBA" id="ARBA00022840"/>
    </source>
</evidence>
<evidence type="ECO:0000256" key="4">
    <source>
        <dbReference type="ARBA" id="ARBA00022679"/>
    </source>
</evidence>
<dbReference type="PATRIC" id="fig|442562.3.peg.732"/>
<dbReference type="PROSITE" id="PS50109">
    <property type="entry name" value="HIS_KIN"/>
    <property type="match status" value="1"/>
</dbReference>
<comment type="caution">
    <text evidence="9">The sequence shown here is derived from an EMBL/GenBank/DDBJ whole genome shotgun (WGS) entry which is preliminary data.</text>
</comment>
<dbReference type="SMART" id="SM00065">
    <property type="entry name" value="GAF"/>
    <property type="match status" value="1"/>
</dbReference>
<dbReference type="PANTHER" id="PTHR41523">
    <property type="entry name" value="TWO-COMPONENT SYSTEM SENSOR PROTEIN"/>
    <property type="match status" value="1"/>
</dbReference>
<dbReference type="Proteomes" id="UP000019666">
    <property type="component" value="Unassembled WGS sequence"/>
</dbReference>
<dbReference type="GO" id="GO:0004673">
    <property type="term" value="F:protein histidine kinase activity"/>
    <property type="evidence" value="ECO:0007669"/>
    <property type="project" value="UniProtKB-EC"/>
</dbReference>
<dbReference type="InterPro" id="IPR003018">
    <property type="entry name" value="GAF"/>
</dbReference>
<dbReference type="Pfam" id="PF13185">
    <property type="entry name" value="GAF_2"/>
    <property type="match status" value="1"/>
</dbReference>
<dbReference type="Pfam" id="PF07568">
    <property type="entry name" value="HisKA_2"/>
    <property type="match status" value="1"/>
</dbReference>
<dbReference type="GO" id="GO:0005524">
    <property type="term" value="F:ATP binding"/>
    <property type="evidence" value="ECO:0007669"/>
    <property type="project" value="UniProtKB-KW"/>
</dbReference>
<dbReference type="InterPro" id="IPR003594">
    <property type="entry name" value="HATPase_dom"/>
</dbReference>
<dbReference type="InterPro" id="IPR011495">
    <property type="entry name" value="Sig_transdc_His_kin_sub2_dim/P"/>
</dbReference>
<proteinExistence type="predicted"/>
<dbReference type="InterPro" id="IPR011102">
    <property type="entry name" value="Sig_transdc_His_kinase_HWE"/>
</dbReference>
<evidence type="ECO:0000256" key="6">
    <source>
        <dbReference type="ARBA" id="ARBA00022777"/>
    </source>
</evidence>
<evidence type="ECO:0000313" key="10">
    <source>
        <dbReference type="Proteomes" id="UP000019666"/>
    </source>
</evidence>
<dbReference type="PANTHER" id="PTHR41523:SF8">
    <property type="entry name" value="ETHYLENE RESPONSE SENSOR PROTEIN"/>
    <property type="match status" value="1"/>
</dbReference>
<keyword evidence="5" id="KW-0547">Nucleotide-binding</keyword>
<dbReference type="EC" id="2.7.13.3" evidence="2"/>
<gene>
    <name evidence="9" type="ORF">Rumeso_00736</name>
</gene>
<dbReference type="InterPro" id="IPR005467">
    <property type="entry name" value="His_kinase_dom"/>
</dbReference>
<comment type="catalytic activity">
    <reaction evidence="1">
        <text>ATP + protein L-histidine = ADP + protein N-phospho-L-histidine.</text>
        <dbReference type="EC" id="2.7.13.3"/>
    </reaction>
</comment>
<accession>A0A017HTE4</accession>
<dbReference type="SUPFAM" id="SSF55781">
    <property type="entry name" value="GAF domain-like"/>
    <property type="match status" value="1"/>
</dbReference>
<dbReference type="RefSeq" id="WP_051521407.1">
    <property type="nucleotide sequence ID" value="NZ_KK088593.1"/>
</dbReference>
<evidence type="ECO:0000256" key="3">
    <source>
        <dbReference type="ARBA" id="ARBA00022553"/>
    </source>
</evidence>
<dbReference type="SMART" id="SM00911">
    <property type="entry name" value="HWE_HK"/>
    <property type="match status" value="1"/>
</dbReference>
<dbReference type="AlphaFoldDB" id="A0A017HTE4"/>
<sequence length="389" mass="41956">MKVEVTRESLANTPSAPEELEQRLVQQALVAEFGRYALRNHDLDAVLEEACRVAAEGLQVRFAKVLECLEEGEPFLLRAGVGWGPGLVGHAQVGADLESPGGYAFRTGEPVISNHLTRETRFRTPQLLADHGVVRAVNVVIRGDGEPYGVLEADSRDPGAFSPHDVAFMQALANTLGLAIEKEKALNDKRLVSREIDHRIKNSLMLVSSVLAMQQRNAVSPEAKAALVQASDRVGTIARIHDQLHRSATADSVEFGSYLRALARDLMGSLARNDADLTLEAESVDLAADRAAPLGLIAAELLMNALKHARRERERSHLGLSFRRDGDALELVVADDGPGLPAGFDPAQSKGLGMRLILSLVRQIEGTFEAGNHGEGARFIVRCPAEGPG</sequence>
<keyword evidence="10" id="KW-1185">Reference proteome</keyword>
<dbReference type="InterPro" id="IPR029016">
    <property type="entry name" value="GAF-like_dom_sf"/>
</dbReference>
<protein>
    <recommendedName>
        <fullName evidence="2">histidine kinase</fullName>
        <ecNumber evidence="2">2.7.13.3</ecNumber>
    </recommendedName>
</protein>
<dbReference type="SUPFAM" id="SSF55874">
    <property type="entry name" value="ATPase domain of HSP90 chaperone/DNA topoisomerase II/histidine kinase"/>
    <property type="match status" value="1"/>
</dbReference>
<dbReference type="InterPro" id="IPR004358">
    <property type="entry name" value="Sig_transdc_His_kin-like_C"/>
</dbReference>
<dbReference type="Pfam" id="PF13581">
    <property type="entry name" value="HATPase_c_2"/>
    <property type="match status" value="1"/>
</dbReference>
<dbReference type="EMBL" id="AOSK01000024">
    <property type="protein sequence ID" value="EYD77570.1"/>
    <property type="molecule type" value="Genomic_DNA"/>
</dbReference>
<evidence type="ECO:0000313" key="9">
    <source>
        <dbReference type="EMBL" id="EYD77570.1"/>
    </source>
</evidence>
<dbReference type="PRINTS" id="PR00344">
    <property type="entry name" value="BCTRLSENSOR"/>
</dbReference>
<dbReference type="Gene3D" id="3.30.450.40">
    <property type="match status" value="1"/>
</dbReference>
<organism evidence="9 10">
    <name type="scientific">Rubellimicrobium mesophilum DSM 19309</name>
    <dbReference type="NCBI Taxonomy" id="442562"/>
    <lineage>
        <taxon>Bacteria</taxon>
        <taxon>Pseudomonadati</taxon>
        <taxon>Pseudomonadota</taxon>
        <taxon>Alphaproteobacteria</taxon>
        <taxon>Rhodobacterales</taxon>
        <taxon>Roseobacteraceae</taxon>
        <taxon>Rubellimicrobium</taxon>
    </lineage>
</organism>
<keyword evidence="6 9" id="KW-0418">Kinase</keyword>
<feature type="domain" description="Histidine kinase" evidence="8">
    <location>
        <begin position="195"/>
        <end position="387"/>
    </location>
</feature>
<dbReference type="Gene3D" id="3.30.565.10">
    <property type="entry name" value="Histidine kinase-like ATPase, C-terminal domain"/>
    <property type="match status" value="1"/>
</dbReference>
<evidence type="ECO:0000256" key="2">
    <source>
        <dbReference type="ARBA" id="ARBA00012438"/>
    </source>
</evidence>
<keyword evidence="7" id="KW-0067">ATP-binding</keyword>
<dbReference type="STRING" id="442562.Rumeso_00736"/>
<keyword evidence="3" id="KW-0597">Phosphoprotein</keyword>
<evidence type="ECO:0000259" key="8">
    <source>
        <dbReference type="PROSITE" id="PS50109"/>
    </source>
</evidence>
<evidence type="ECO:0000256" key="5">
    <source>
        <dbReference type="ARBA" id="ARBA00022741"/>
    </source>
</evidence>
<reference evidence="9 10" key="1">
    <citation type="submission" date="2013-02" db="EMBL/GenBank/DDBJ databases">
        <authorList>
            <person name="Fiebig A."/>
            <person name="Goeker M."/>
            <person name="Klenk H.-P.P."/>
        </authorList>
    </citation>
    <scope>NUCLEOTIDE SEQUENCE [LARGE SCALE GENOMIC DNA]</scope>
    <source>
        <strain evidence="9 10">DSM 19309</strain>
    </source>
</reference>